<protein>
    <submittedName>
        <fullName evidence="2">Si:dkey-119m7.8</fullName>
    </submittedName>
</protein>
<dbReference type="Proteomes" id="UP000472262">
    <property type="component" value="Unassembled WGS sequence"/>
</dbReference>
<organism evidence="2 3">
    <name type="scientific">Sinocyclocheilus grahami</name>
    <name type="common">Dianchi golden-line fish</name>
    <name type="synonym">Barbus grahami</name>
    <dbReference type="NCBI Taxonomy" id="75366"/>
    <lineage>
        <taxon>Eukaryota</taxon>
        <taxon>Metazoa</taxon>
        <taxon>Chordata</taxon>
        <taxon>Craniata</taxon>
        <taxon>Vertebrata</taxon>
        <taxon>Euteleostomi</taxon>
        <taxon>Actinopterygii</taxon>
        <taxon>Neopterygii</taxon>
        <taxon>Teleostei</taxon>
        <taxon>Ostariophysi</taxon>
        <taxon>Cypriniformes</taxon>
        <taxon>Cyprinidae</taxon>
        <taxon>Cyprininae</taxon>
        <taxon>Sinocyclocheilus</taxon>
    </lineage>
</organism>
<keyword evidence="1" id="KW-0812">Transmembrane</keyword>
<dbReference type="AlphaFoldDB" id="A0A672SZW3"/>
<reference evidence="2" key="2">
    <citation type="submission" date="2025-09" db="UniProtKB">
        <authorList>
            <consortium name="Ensembl"/>
        </authorList>
    </citation>
    <scope>IDENTIFICATION</scope>
</reference>
<reference evidence="2" key="1">
    <citation type="submission" date="2025-08" db="UniProtKB">
        <authorList>
            <consortium name="Ensembl"/>
        </authorList>
    </citation>
    <scope>IDENTIFICATION</scope>
</reference>
<evidence type="ECO:0000313" key="2">
    <source>
        <dbReference type="Ensembl" id="ENSSGRP00000107386.1"/>
    </source>
</evidence>
<sequence length="84" mass="9133">MCARAGGVIAPIIYLLRNISRHAPMVVFGLCPLIGAALTIFLPETAHKPLPDTIEDVERNLFYPKIKVKGQVATKANAIHQNGK</sequence>
<dbReference type="Ensembl" id="ENSSGRT00000114100.1">
    <property type="protein sequence ID" value="ENSSGRP00000107386.1"/>
    <property type="gene ID" value="ENSSGRG00000053014.1"/>
</dbReference>
<proteinExistence type="predicted"/>
<keyword evidence="3" id="KW-1185">Reference proteome</keyword>
<dbReference type="InParanoid" id="A0A672SZW3"/>
<evidence type="ECO:0000313" key="3">
    <source>
        <dbReference type="Proteomes" id="UP000472262"/>
    </source>
</evidence>
<name>A0A672SZW3_SINGR</name>
<keyword evidence="1" id="KW-0472">Membrane</keyword>
<evidence type="ECO:0000256" key="1">
    <source>
        <dbReference type="SAM" id="Phobius"/>
    </source>
</evidence>
<accession>A0A672SZW3</accession>
<feature type="transmembrane region" description="Helical" evidence="1">
    <location>
        <begin position="23"/>
        <end position="42"/>
    </location>
</feature>
<keyword evidence="1" id="KW-1133">Transmembrane helix</keyword>